<evidence type="ECO:0008006" key="5">
    <source>
        <dbReference type="Google" id="ProtNLM"/>
    </source>
</evidence>
<dbReference type="InterPro" id="IPR050445">
    <property type="entry name" value="Bact_polysacc_biosynth/exp"/>
</dbReference>
<keyword evidence="2" id="KW-0812">Transmembrane</keyword>
<dbReference type="PANTHER" id="PTHR32309">
    <property type="entry name" value="TYROSINE-PROTEIN KINASE"/>
    <property type="match status" value="1"/>
</dbReference>
<evidence type="ECO:0000256" key="2">
    <source>
        <dbReference type="SAM" id="Phobius"/>
    </source>
</evidence>
<organism evidence="3 4">
    <name type="scientific">candidate division WOR_3 bacterium SM23_60</name>
    <dbReference type="NCBI Taxonomy" id="1703780"/>
    <lineage>
        <taxon>Bacteria</taxon>
        <taxon>Bacteria division WOR-3</taxon>
    </lineage>
</organism>
<comment type="caution">
    <text evidence="3">The sequence shown here is derived from an EMBL/GenBank/DDBJ whole genome shotgun (WGS) entry which is preliminary data.</text>
</comment>
<dbReference type="EMBL" id="LJUO01000100">
    <property type="protein sequence ID" value="KPK70145.1"/>
    <property type="molecule type" value="Genomic_DNA"/>
</dbReference>
<keyword evidence="2" id="KW-1133">Transmembrane helix</keyword>
<dbReference type="GO" id="GO:0004713">
    <property type="term" value="F:protein tyrosine kinase activity"/>
    <property type="evidence" value="ECO:0007669"/>
    <property type="project" value="TreeGrafter"/>
</dbReference>
<feature type="non-terminal residue" evidence="3">
    <location>
        <position position="492"/>
    </location>
</feature>
<gene>
    <name evidence="3" type="ORF">AMJ87_09330</name>
</gene>
<feature type="coiled-coil region" evidence="1">
    <location>
        <begin position="294"/>
        <end position="351"/>
    </location>
</feature>
<dbReference type="PANTHER" id="PTHR32309:SF13">
    <property type="entry name" value="FERRIC ENTEROBACTIN TRANSPORT PROTEIN FEPE"/>
    <property type="match status" value="1"/>
</dbReference>
<reference evidence="3 4" key="1">
    <citation type="journal article" date="2015" name="Microbiome">
        <title>Genomic resolution of linkages in carbon, nitrogen, and sulfur cycling among widespread estuary sediment bacteria.</title>
        <authorList>
            <person name="Baker B.J."/>
            <person name="Lazar C.S."/>
            <person name="Teske A.P."/>
            <person name="Dick G.J."/>
        </authorList>
    </citation>
    <scope>NUCLEOTIDE SEQUENCE [LARGE SCALE GENOMIC DNA]</scope>
    <source>
        <strain evidence="3">SM23_60</strain>
    </source>
</reference>
<keyword evidence="1" id="KW-0175">Coiled coil</keyword>
<proteinExistence type="predicted"/>
<evidence type="ECO:0000313" key="4">
    <source>
        <dbReference type="Proteomes" id="UP000051096"/>
    </source>
</evidence>
<keyword evidence="2" id="KW-0472">Membrane</keyword>
<dbReference type="AlphaFoldDB" id="A0A0S8GBU6"/>
<dbReference type="Proteomes" id="UP000051096">
    <property type="component" value="Unassembled WGS sequence"/>
</dbReference>
<dbReference type="GO" id="GO:0005886">
    <property type="term" value="C:plasma membrane"/>
    <property type="evidence" value="ECO:0007669"/>
    <property type="project" value="TreeGrafter"/>
</dbReference>
<sequence length="492" mass="55290">MIDKNDKKEEKINLRNIINVVIRRRRLFLYIAIPVFLGLLVSQLLRPYTPIYRATFDIGIMEERPVEGFFNQYQEGTVSQIGSVTQRVISNLLSTSLAAKVVDTLQLQTHFESGSTPLDVHVRYKEAIDKPVGPLRIMITESRVRISQNGNPQVEGIVGEYLNLGPVELMINAPKDLPHGKQSTLTIYPRDKMALALRNSLAIKVLEAEQIGQDIGASGVPFSGEASPEKLVTAGGSIFPGMSLIGILRINFHWGNPDDALRIAQVLSEQIIAQDISEKSLEFIQSQVFIDSQLTLYENELTVLEEKVRRFKEQKKIADLKASTQALIDQISGLESRKNQLQIEQKMLRDLSDYLAQEEEDIDEMPGFASVVVADPVLQNFYADLLAAAAELRGRLKEYASGHPKVREVRARLDGLKDQLRVETEKRTSTIQTEIGSVDSQIMTLQAKLSNVPDDEIQLARLERDRETTEKLYTFFAEKLEETRVQEAGVTS</sequence>
<feature type="transmembrane region" description="Helical" evidence="2">
    <location>
        <begin position="27"/>
        <end position="45"/>
    </location>
</feature>
<name>A0A0S8GBU6_UNCW3</name>
<accession>A0A0S8GBU6</accession>
<protein>
    <recommendedName>
        <fullName evidence="5">Polysaccharide chain length determinant N-terminal domain-containing protein</fullName>
    </recommendedName>
</protein>
<evidence type="ECO:0000313" key="3">
    <source>
        <dbReference type="EMBL" id="KPK70145.1"/>
    </source>
</evidence>
<evidence type="ECO:0000256" key="1">
    <source>
        <dbReference type="SAM" id="Coils"/>
    </source>
</evidence>